<dbReference type="SUPFAM" id="SSF55073">
    <property type="entry name" value="Nucleotide cyclase"/>
    <property type="match status" value="1"/>
</dbReference>
<keyword evidence="9 18" id="KW-0472">Membrane</keyword>
<dbReference type="GO" id="GO:0004930">
    <property type="term" value="F:G protein-coupled receptor activity"/>
    <property type="evidence" value="ECO:0007669"/>
    <property type="project" value="InterPro"/>
</dbReference>
<evidence type="ECO:0000259" key="20">
    <source>
        <dbReference type="PROSITE" id="PS50125"/>
    </source>
</evidence>
<dbReference type="InterPro" id="IPR028082">
    <property type="entry name" value="Peripla_BP_I"/>
</dbReference>
<reference evidence="21" key="1">
    <citation type="submission" date="2020-06" db="EMBL/GenBank/DDBJ databases">
        <authorList>
            <consortium name="Plant Systems Biology data submission"/>
        </authorList>
    </citation>
    <scope>NUCLEOTIDE SEQUENCE</scope>
    <source>
        <strain evidence="21">D6</strain>
    </source>
</reference>
<keyword evidence="7 14" id="KW-0067">ATP-binding</keyword>
<evidence type="ECO:0000256" key="3">
    <source>
        <dbReference type="ARBA" id="ARBA00012202"/>
    </source>
</evidence>
<feature type="transmembrane region" description="Helical" evidence="18">
    <location>
        <begin position="539"/>
        <end position="561"/>
    </location>
</feature>
<dbReference type="InterPro" id="IPR017441">
    <property type="entry name" value="Protein_kinase_ATP_BS"/>
</dbReference>
<dbReference type="GO" id="GO:0005886">
    <property type="term" value="C:plasma membrane"/>
    <property type="evidence" value="ECO:0007669"/>
    <property type="project" value="TreeGrafter"/>
</dbReference>
<feature type="domain" description="Guanylate cyclase" evidence="20">
    <location>
        <begin position="941"/>
        <end position="1073"/>
    </location>
</feature>
<dbReference type="PROSITE" id="PS00107">
    <property type="entry name" value="PROTEIN_KINASE_ATP"/>
    <property type="match status" value="1"/>
</dbReference>
<evidence type="ECO:0000256" key="7">
    <source>
        <dbReference type="ARBA" id="ARBA00022840"/>
    </source>
</evidence>
<keyword evidence="8 18" id="KW-1133">Transmembrane helix</keyword>
<accession>A0A9N8EUK6</accession>
<sequence>MAEESTATLGTEHNGFLKTLRALDGYRKVAPQDFVRAEATEKSREDRTNSNVDLFTLPDGSDKEIAVCHISSIMPLNFAPFRPWRTTHEDVAVIAMAVAHLNSGDGSIVPEVEGLNDRCNVRFTAEMTDSMFQGGQVVNQVVDQVNREPSSEKPIPCAFLGAYSSAVSVPMSIVTGLFGYPQVSGFSTSPELDDSSQYPMFARSIPGDDGNAVPVIIYLTTVLKLEHVAVVNVNDAYGNAYVEGLRKARDEYAPDLTIQQIPLDGAEDKEVAAKAAVQSLKVLEYRYIFMLAYSTDMFDAVILEAYNEGMAGTGKHNWMFADSFSGSTARRTFEPGSPLSLAYQGTGYFQVTAGIRGRTIQYDKFRSKAAALNNPDDMDYVASLLPGFGPEKPFVDDPTFLNPIAGASGPFMYDATIAVGLAACKASESHGLNFTGRQHFDSLLGTQYLGATGRVDFDPVTGTRDPSTATYRLVNLIQTPKVDRESGVEAIGFNDSLSSVFQDGNWTEIQPYVFNDNTTNVQPDLPPPPVIAESGNDNLALAIAIPVTVALILAVIVFLFYENKRKKSDAMFVIKEDELKFSDPPEIIGRGTFGVVLLAELKGTEVAVKRVLPPLKSSKISSQFGSKVGKSSMTEKFEMSTNEISMSRESGISHMSGQSSASTGTGTAGDAGSWHKMKKDFLKEIQLLAKLRHPCITLTLGAVTAGEPMLIMEYMDHGSLYDILHNETMALDGDMVLDLLSDITRGVRFLHASDPPLIHGDLKSSNCLVDSRMRAKICDFGLSQKKQLGGTGTPAWMAPELLRFESGNTKETDVYSFGVLLYEVISRRDPYEGEKDMKKVLRLVADKTVQKRPEPPRHMPEPMKAVMRDCLEDGPHMRPSFDEIDNRLKRMDVETLGSVTSKHSNKKGSNSVSIFDIFPRHIAEALRDGRTVEPEHKDSVTIFFSDIVGFTTISTELEPRKVADMLDRLYTKFDALSAKWDVFKVETIGDAYMAVTNLIKDQPDCHANRIAEFSKEAIVAANETYIDEEAPDKGFIEIRVGFHSGPVVADVVGTRNPRYCLFGDSVNCASRMESNSKKNRIHCSDASAKLLKKQHPTLPLKSRGSVHIKGKGDMHTYWVNEAAGTDTGGNMASKKDALPLVLDSSTHSATLSSVSTHEVAGAVPPESSPELGENQALDLEVGEQPMRQTAGKAAIEIEV</sequence>
<feature type="region of interest" description="Disordered" evidence="17">
    <location>
        <begin position="1152"/>
        <end position="1172"/>
    </location>
</feature>
<dbReference type="InterPro" id="IPR000337">
    <property type="entry name" value="GPCR_3"/>
</dbReference>
<evidence type="ECO:0000256" key="10">
    <source>
        <dbReference type="ARBA" id="ARBA00023170"/>
    </source>
</evidence>
<name>A0A9N8EUK6_9STRA</name>
<keyword evidence="4" id="KW-0418">Kinase</keyword>
<evidence type="ECO:0000256" key="8">
    <source>
        <dbReference type="ARBA" id="ARBA00022989"/>
    </source>
</evidence>
<evidence type="ECO:0000256" key="4">
    <source>
        <dbReference type="ARBA" id="ARBA00022527"/>
    </source>
</evidence>
<evidence type="ECO:0000256" key="14">
    <source>
        <dbReference type="PROSITE-ProRule" id="PRU10141"/>
    </source>
</evidence>
<proteinExistence type="inferred from homology"/>
<dbReference type="GO" id="GO:0001653">
    <property type="term" value="F:peptide receptor activity"/>
    <property type="evidence" value="ECO:0007669"/>
    <property type="project" value="TreeGrafter"/>
</dbReference>
<dbReference type="PROSITE" id="PS00108">
    <property type="entry name" value="PROTEIN_KINASE_ST"/>
    <property type="match status" value="1"/>
</dbReference>
<dbReference type="CDD" id="cd13999">
    <property type="entry name" value="STKc_MAP3K-like"/>
    <property type="match status" value="1"/>
</dbReference>
<organism evidence="21 22">
    <name type="scientific">Seminavis robusta</name>
    <dbReference type="NCBI Taxonomy" id="568900"/>
    <lineage>
        <taxon>Eukaryota</taxon>
        <taxon>Sar</taxon>
        <taxon>Stramenopiles</taxon>
        <taxon>Ochrophyta</taxon>
        <taxon>Bacillariophyta</taxon>
        <taxon>Bacillariophyceae</taxon>
        <taxon>Bacillariophycidae</taxon>
        <taxon>Naviculales</taxon>
        <taxon>Naviculaceae</taxon>
        <taxon>Seminavis</taxon>
    </lineage>
</organism>
<evidence type="ECO:0000313" key="21">
    <source>
        <dbReference type="EMBL" id="CAB9527432.1"/>
    </source>
</evidence>
<keyword evidence="11" id="KW-0325">Glycoprotein</keyword>
<evidence type="ECO:0000256" key="6">
    <source>
        <dbReference type="ARBA" id="ARBA00022741"/>
    </source>
</evidence>
<evidence type="ECO:0000256" key="9">
    <source>
        <dbReference type="ARBA" id="ARBA00023136"/>
    </source>
</evidence>
<protein>
    <recommendedName>
        <fullName evidence="3 16">Guanylate cyclase</fullName>
        <ecNumber evidence="3 16">4.6.1.2</ecNumber>
    </recommendedName>
</protein>
<keyword evidence="13 16" id="KW-0141">cGMP biosynthesis</keyword>
<dbReference type="AlphaFoldDB" id="A0A9N8EUK6"/>
<dbReference type="InterPro" id="IPR029787">
    <property type="entry name" value="Nucleotide_cyclase"/>
</dbReference>
<keyword evidence="5 18" id="KW-0812">Transmembrane</keyword>
<dbReference type="GO" id="GO:0005524">
    <property type="term" value="F:ATP binding"/>
    <property type="evidence" value="ECO:0007669"/>
    <property type="project" value="UniProtKB-UniRule"/>
</dbReference>
<evidence type="ECO:0000256" key="16">
    <source>
        <dbReference type="RuleBase" id="RU003431"/>
    </source>
</evidence>
<evidence type="ECO:0000256" key="18">
    <source>
        <dbReference type="SAM" id="Phobius"/>
    </source>
</evidence>
<keyword evidence="4" id="KW-0808">Transferase</keyword>
<dbReference type="PROSITE" id="PS50011">
    <property type="entry name" value="PROTEIN_KINASE_DOM"/>
    <property type="match status" value="1"/>
</dbReference>
<dbReference type="GO" id="GO:0004674">
    <property type="term" value="F:protein serine/threonine kinase activity"/>
    <property type="evidence" value="ECO:0007669"/>
    <property type="project" value="UniProtKB-KW"/>
</dbReference>
<dbReference type="Gene3D" id="3.30.200.20">
    <property type="entry name" value="Phosphorylase Kinase, domain 1"/>
    <property type="match status" value="1"/>
</dbReference>
<dbReference type="GO" id="GO:0004383">
    <property type="term" value="F:guanylate cyclase activity"/>
    <property type="evidence" value="ECO:0007669"/>
    <property type="project" value="UniProtKB-EC"/>
</dbReference>
<feature type="domain" description="Protein kinase" evidence="19">
    <location>
        <begin position="582"/>
        <end position="896"/>
    </location>
</feature>
<dbReference type="Gene3D" id="3.30.70.1230">
    <property type="entry name" value="Nucleotide cyclase"/>
    <property type="match status" value="1"/>
</dbReference>
<evidence type="ECO:0000256" key="5">
    <source>
        <dbReference type="ARBA" id="ARBA00022692"/>
    </source>
</evidence>
<dbReference type="GO" id="GO:0004016">
    <property type="term" value="F:adenylate cyclase activity"/>
    <property type="evidence" value="ECO:0007669"/>
    <property type="project" value="TreeGrafter"/>
</dbReference>
<comment type="caution">
    <text evidence="21">The sequence shown here is derived from an EMBL/GenBank/DDBJ whole genome shotgun (WGS) entry which is preliminary data.</text>
</comment>
<comment type="similarity">
    <text evidence="15">Belongs to the adenylyl cyclase class-4/guanylyl cyclase family.</text>
</comment>
<gene>
    <name evidence="21" type="ORF">SEMRO_1995_G310000.1</name>
</gene>
<evidence type="ECO:0000259" key="19">
    <source>
        <dbReference type="PROSITE" id="PS50011"/>
    </source>
</evidence>
<dbReference type="InterPro" id="IPR050401">
    <property type="entry name" value="Cyclic_nucleotide_synthase"/>
</dbReference>
<dbReference type="InterPro" id="IPR001828">
    <property type="entry name" value="ANF_lig-bd_rcpt"/>
</dbReference>
<dbReference type="PANTHER" id="PTHR11920">
    <property type="entry name" value="GUANYLYL CYCLASE"/>
    <property type="match status" value="1"/>
</dbReference>
<dbReference type="Pfam" id="PF07714">
    <property type="entry name" value="PK_Tyr_Ser-Thr"/>
    <property type="match status" value="1"/>
</dbReference>
<dbReference type="Gene3D" id="1.10.510.10">
    <property type="entry name" value="Transferase(Phosphotransferase) domain 1"/>
    <property type="match status" value="1"/>
</dbReference>
<dbReference type="InterPro" id="IPR018297">
    <property type="entry name" value="A/G_cyclase_CS"/>
</dbReference>
<feature type="binding site" evidence="14">
    <location>
        <position position="609"/>
    </location>
    <ligand>
        <name>ATP</name>
        <dbReference type="ChEBI" id="CHEBI:30616"/>
    </ligand>
</feature>
<dbReference type="EC" id="4.6.1.2" evidence="3 16"/>
<dbReference type="InterPro" id="IPR001054">
    <property type="entry name" value="A/G_cyclase"/>
</dbReference>
<keyword evidence="22" id="KW-1185">Reference proteome</keyword>
<dbReference type="OrthoDB" id="43601at2759"/>
<dbReference type="InterPro" id="IPR001245">
    <property type="entry name" value="Ser-Thr/Tyr_kinase_cat_dom"/>
</dbReference>
<dbReference type="PRINTS" id="PR00248">
    <property type="entry name" value="GPCRMGR"/>
</dbReference>
<dbReference type="SUPFAM" id="SSF53822">
    <property type="entry name" value="Periplasmic binding protein-like I"/>
    <property type="match status" value="1"/>
</dbReference>
<dbReference type="GO" id="GO:0035556">
    <property type="term" value="P:intracellular signal transduction"/>
    <property type="evidence" value="ECO:0007669"/>
    <property type="project" value="InterPro"/>
</dbReference>
<dbReference type="GO" id="GO:0007168">
    <property type="term" value="P:receptor guanylyl cyclase signaling pathway"/>
    <property type="evidence" value="ECO:0007669"/>
    <property type="project" value="TreeGrafter"/>
</dbReference>
<dbReference type="InterPro" id="IPR000719">
    <property type="entry name" value="Prot_kinase_dom"/>
</dbReference>
<evidence type="ECO:0000256" key="17">
    <source>
        <dbReference type="SAM" id="MobiDB-lite"/>
    </source>
</evidence>
<dbReference type="Pfam" id="PF01094">
    <property type="entry name" value="ANF_receptor"/>
    <property type="match status" value="1"/>
</dbReference>
<dbReference type="Gene3D" id="3.40.50.2300">
    <property type="match status" value="2"/>
</dbReference>
<keyword evidence="12 15" id="KW-0456">Lyase</keyword>
<keyword evidence="6 14" id="KW-0547">Nucleotide-binding</keyword>
<dbReference type="PROSITE" id="PS00452">
    <property type="entry name" value="GUANYLATE_CYCLASE_1"/>
    <property type="match status" value="1"/>
</dbReference>
<evidence type="ECO:0000256" key="1">
    <source>
        <dbReference type="ARBA" id="ARBA00004141"/>
    </source>
</evidence>
<evidence type="ECO:0000313" key="22">
    <source>
        <dbReference type="Proteomes" id="UP001153069"/>
    </source>
</evidence>
<keyword evidence="4" id="KW-0723">Serine/threonine-protein kinase</keyword>
<dbReference type="SMART" id="SM00044">
    <property type="entry name" value="CYCc"/>
    <property type="match status" value="1"/>
</dbReference>
<evidence type="ECO:0000256" key="12">
    <source>
        <dbReference type="ARBA" id="ARBA00023239"/>
    </source>
</evidence>
<dbReference type="EMBL" id="CAICTM010001993">
    <property type="protein sequence ID" value="CAB9527432.1"/>
    <property type="molecule type" value="Genomic_DNA"/>
</dbReference>
<evidence type="ECO:0000256" key="11">
    <source>
        <dbReference type="ARBA" id="ARBA00023180"/>
    </source>
</evidence>
<comment type="subcellular location">
    <subcellularLocation>
        <location evidence="1">Membrane</location>
        <topology evidence="1">Multi-pass membrane protein</topology>
    </subcellularLocation>
    <subcellularLocation>
        <location evidence="2">Membrane</location>
        <topology evidence="2">Single-pass type I membrane protein</topology>
    </subcellularLocation>
</comment>
<dbReference type="PANTHER" id="PTHR11920:SF335">
    <property type="entry name" value="GUANYLATE CYCLASE"/>
    <property type="match status" value="1"/>
</dbReference>
<dbReference type="FunFam" id="3.30.70.1230:FF:000030">
    <property type="entry name" value="Si:ch211-215j19.12"/>
    <property type="match status" value="1"/>
</dbReference>
<keyword evidence="10 21" id="KW-0675">Receptor</keyword>
<evidence type="ECO:0000256" key="13">
    <source>
        <dbReference type="ARBA" id="ARBA00023293"/>
    </source>
</evidence>
<dbReference type="PROSITE" id="PS50125">
    <property type="entry name" value="GUANYLATE_CYCLASE_2"/>
    <property type="match status" value="1"/>
</dbReference>
<evidence type="ECO:0000256" key="2">
    <source>
        <dbReference type="ARBA" id="ARBA00004479"/>
    </source>
</evidence>
<dbReference type="InterPro" id="IPR008271">
    <property type="entry name" value="Ser/Thr_kinase_AS"/>
</dbReference>
<dbReference type="SMART" id="SM00220">
    <property type="entry name" value="S_TKc"/>
    <property type="match status" value="1"/>
</dbReference>
<comment type="catalytic activity">
    <reaction evidence="16">
        <text>GTP = 3',5'-cyclic GMP + diphosphate</text>
        <dbReference type="Rhea" id="RHEA:13665"/>
        <dbReference type="ChEBI" id="CHEBI:33019"/>
        <dbReference type="ChEBI" id="CHEBI:37565"/>
        <dbReference type="ChEBI" id="CHEBI:57746"/>
        <dbReference type="EC" id="4.6.1.2"/>
    </reaction>
</comment>
<dbReference type="Pfam" id="PF00211">
    <property type="entry name" value="Guanylate_cyc"/>
    <property type="match status" value="1"/>
</dbReference>
<dbReference type="CDD" id="cd07302">
    <property type="entry name" value="CHD"/>
    <property type="match status" value="1"/>
</dbReference>
<evidence type="ECO:0000256" key="15">
    <source>
        <dbReference type="RuleBase" id="RU000405"/>
    </source>
</evidence>
<dbReference type="Proteomes" id="UP001153069">
    <property type="component" value="Unassembled WGS sequence"/>
</dbReference>
<dbReference type="InterPro" id="IPR011009">
    <property type="entry name" value="Kinase-like_dom_sf"/>
</dbReference>
<dbReference type="PRINTS" id="PR00109">
    <property type="entry name" value="TYRKINASE"/>
</dbReference>
<dbReference type="SUPFAM" id="SSF56112">
    <property type="entry name" value="Protein kinase-like (PK-like)"/>
    <property type="match status" value="1"/>
</dbReference>